<evidence type="ECO:0000259" key="4">
    <source>
        <dbReference type="PROSITE" id="PS51160"/>
    </source>
</evidence>
<feature type="non-terminal residue" evidence="5">
    <location>
        <position position="1"/>
    </location>
</feature>
<keyword evidence="5" id="KW-0378">Hydrolase</keyword>
<keyword evidence="6" id="KW-1185">Reference proteome</keyword>
<reference evidence="5 6" key="1">
    <citation type="submission" date="2020-04" db="EMBL/GenBank/DDBJ databases">
        <authorList>
            <person name="Liu S."/>
        </authorList>
    </citation>
    <scope>NUCLEOTIDE SEQUENCE [LARGE SCALE GENOMIC DNA]</scope>
    <source>
        <strain evidence="5 6">CGMCC 1.15091</strain>
    </source>
</reference>
<comment type="similarity">
    <text evidence="2">Belongs to the acylphosphatase family.</text>
</comment>
<dbReference type="Pfam" id="PF00708">
    <property type="entry name" value="Acylphosphatase"/>
    <property type="match status" value="1"/>
</dbReference>
<evidence type="ECO:0000256" key="3">
    <source>
        <dbReference type="SAM" id="MobiDB-lite"/>
    </source>
</evidence>
<dbReference type="InterPro" id="IPR036046">
    <property type="entry name" value="Acylphosphatase-like_dom_sf"/>
</dbReference>
<dbReference type="EMBL" id="JAAZSR010000213">
    <property type="protein sequence ID" value="NKX51352.1"/>
    <property type="molecule type" value="Genomic_DNA"/>
</dbReference>
<dbReference type="Proteomes" id="UP000523795">
    <property type="component" value="Unassembled WGS sequence"/>
</dbReference>
<dbReference type="PROSITE" id="PS51160">
    <property type="entry name" value="ACYLPHOSPHATASE_3"/>
    <property type="match status" value="1"/>
</dbReference>
<dbReference type="Gene3D" id="3.30.70.100">
    <property type="match status" value="1"/>
</dbReference>
<proteinExistence type="inferred from homology"/>
<protein>
    <submittedName>
        <fullName evidence="5">Acylphosphatase</fullName>
        <ecNumber evidence="5">3.6.1.7</ecNumber>
    </submittedName>
</protein>
<sequence>SQAEQLGLAGNAVNSPDGSVRFTAEGPRRSLERLVVLLQTQARGRVDRVETAYGEATGGFRSFGVG</sequence>
<dbReference type="SUPFAM" id="SSF54975">
    <property type="entry name" value="Acylphosphatase/BLUF domain-like"/>
    <property type="match status" value="1"/>
</dbReference>
<feature type="region of interest" description="Disordered" evidence="3">
    <location>
        <begin position="1"/>
        <end position="20"/>
    </location>
</feature>
<dbReference type="InterPro" id="IPR001792">
    <property type="entry name" value="Acylphosphatase-like_dom"/>
</dbReference>
<gene>
    <name evidence="5" type="ORF">HER39_12395</name>
</gene>
<accession>A0ABX1JPV8</accession>
<dbReference type="GO" id="GO:0003998">
    <property type="term" value="F:acylphosphatase activity"/>
    <property type="evidence" value="ECO:0007669"/>
    <property type="project" value="UniProtKB-EC"/>
</dbReference>
<evidence type="ECO:0000313" key="6">
    <source>
        <dbReference type="Proteomes" id="UP000523795"/>
    </source>
</evidence>
<name>A0ABX1JPV8_9MICC</name>
<evidence type="ECO:0000313" key="5">
    <source>
        <dbReference type="EMBL" id="NKX51352.1"/>
    </source>
</evidence>
<comment type="caution">
    <text evidence="5">The sequence shown here is derived from an EMBL/GenBank/DDBJ whole genome shotgun (WGS) entry which is preliminary data.</text>
</comment>
<evidence type="ECO:0000256" key="1">
    <source>
        <dbReference type="PROSITE-ProRule" id="PRU00520"/>
    </source>
</evidence>
<organism evidence="5 6">
    <name type="scientific">Arthrobacter deserti</name>
    <dbReference type="NCBI Taxonomy" id="1742687"/>
    <lineage>
        <taxon>Bacteria</taxon>
        <taxon>Bacillati</taxon>
        <taxon>Actinomycetota</taxon>
        <taxon>Actinomycetes</taxon>
        <taxon>Micrococcales</taxon>
        <taxon>Micrococcaceae</taxon>
        <taxon>Arthrobacter</taxon>
    </lineage>
</organism>
<feature type="domain" description="Acylphosphatase-like" evidence="4">
    <location>
        <begin position="1"/>
        <end position="66"/>
    </location>
</feature>
<evidence type="ECO:0000256" key="2">
    <source>
        <dbReference type="RuleBase" id="RU004168"/>
    </source>
</evidence>
<dbReference type="EC" id="3.6.1.7" evidence="5"/>
<comment type="caution">
    <text evidence="1">Lacks conserved residue(s) required for the propagation of feature annotation.</text>
</comment>